<evidence type="ECO:0000256" key="1">
    <source>
        <dbReference type="ARBA" id="ARBA00023239"/>
    </source>
</evidence>
<dbReference type="InterPro" id="IPR022313">
    <property type="entry name" value="Phe/His_NH3-lyase_AS"/>
</dbReference>
<evidence type="ECO:0000313" key="2">
    <source>
        <dbReference type="EMBL" id="MFC7304761.1"/>
    </source>
</evidence>
<dbReference type="InterPro" id="IPR024083">
    <property type="entry name" value="Fumarase/histidase_N"/>
</dbReference>
<dbReference type="EMBL" id="JBHTCF010000003">
    <property type="protein sequence ID" value="MFC7304761.1"/>
    <property type="molecule type" value="Genomic_DNA"/>
</dbReference>
<dbReference type="PANTHER" id="PTHR10362">
    <property type="entry name" value="HISTIDINE AMMONIA-LYASE"/>
    <property type="match status" value="1"/>
</dbReference>
<protein>
    <submittedName>
        <fullName evidence="2">Histidine ammonia-lyase</fullName>
        <ecNumber evidence="2">4.3.1.3</ecNumber>
    </submittedName>
</protein>
<gene>
    <name evidence="2" type="primary">hutH</name>
    <name evidence="2" type="ORF">ACFQVC_11085</name>
</gene>
<organism evidence="2 3">
    <name type="scientific">Streptomyces monticola</name>
    <dbReference type="NCBI Taxonomy" id="2666263"/>
    <lineage>
        <taxon>Bacteria</taxon>
        <taxon>Bacillati</taxon>
        <taxon>Actinomycetota</taxon>
        <taxon>Actinomycetes</taxon>
        <taxon>Kitasatosporales</taxon>
        <taxon>Streptomycetaceae</taxon>
        <taxon>Streptomyces</taxon>
    </lineage>
</organism>
<evidence type="ECO:0000313" key="3">
    <source>
        <dbReference type="Proteomes" id="UP001596523"/>
    </source>
</evidence>
<dbReference type="Gene3D" id="1.10.275.10">
    <property type="entry name" value="Fumarase/aspartase (N-terminal domain)"/>
    <property type="match status" value="1"/>
</dbReference>
<dbReference type="CDD" id="cd00332">
    <property type="entry name" value="PAL-HAL"/>
    <property type="match status" value="1"/>
</dbReference>
<dbReference type="SUPFAM" id="SSF48557">
    <property type="entry name" value="L-aspartase-like"/>
    <property type="match status" value="1"/>
</dbReference>
<dbReference type="PROSITE" id="PS00488">
    <property type="entry name" value="PAL_HISTIDASE"/>
    <property type="match status" value="1"/>
</dbReference>
<sequence length="501" mass="52381">MSTSMLAPADMVVDGTSLELDRLEQATAPLRLRLAEDTLERVGRCRRFLEQCLTDGRPVYGATTGFGPLVNYAGRESAAEQCENALAHLAAGQGPDLERAVVRAAMLVRLTSLARGHSGVSPHVVSALADALATSFAPAVPQLGSLGASGDLVPLSYVARALSGEGHAYFDGTRMPAAKALGFSGLTPLKQDGRDGLALVNGTSVTAAAAGLAVLSLRRSHATALRLSALMADLLGCGQAHLDPDLLNAFGHSHVADAGRALRQNLSGSVPTGTRALQEPYSIRCVPQLAGAAASAIGYAEHVVCDDLQSISDNPLFFPERDEVAHGGNFFGQPVAFAADLLSIVATQLGNLAERQLDLLIDPHRNGALPPMLSPDPGRQHAVQGVQLTATAIVASMRRAAVPASIQSLPTNWHNQDVIPFGTQAALTALDQARLLRLLHGSLALALRQAAAVSDRTLTAAANTALLNRLCALVPPIDQDRPLDHEVRKVADLLDELDGSP</sequence>
<keyword evidence="1 2" id="KW-0456">Lyase</keyword>
<dbReference type="InterPro" id="IPR001106">
    <property type="entry name" value="Aromatic_Lyase"/>
</dbReference>
<proteinExistence type="predicted"/>
<reference evidence="3" key="1">
    <citation type="journal article" date="2019" name="Int. J. Syst. Evol. Microbiol.">
        <title>The Global Catalogue of Microorganisms (GCM) 10K type strain sequencing project: providing services to taxonomists for standard genome sequencing and annotation.</title>
        <authorList>
            <consortium name="The Broad Institute Genomics Platform"/>
            <consortium name="The Broad Institute Genome Sequencing Center for Infectious Disease"/>
            <person name="Wu L."/>
            <person name="Ma J."/>
        </authorList>
    </citation>
    <scope>NUCLEOTIDE SEQUENCE [LARGE SCALE GENOMIC DNA]</scope>
    <source>
        <strain evidence="3">SYNS20</strain>
    </source>
</reference>
<dbReference type="InterPro" id="IPR008948">
    <property type="entry name" value="L-Aspartase-like"/>
</dbReference>
<dbReference type="Proteomes" id="UP001596523">
    <property type="component" value="Unassembled WGS sequence"/>
</dbReference>
<name>A0ABW2JGR4_9ACTN</name>
<keyword evidence="3" id="KW-1185">Reference proteome</keyword>
<dbReference type="RefSeq" id="WP_381829499.1">
    <property type="nucleotide sequence ID" value="NZ_JBHTCF010000003.1"/>
</dbReference>
<dbReference type="GO" id="GO:0004397">
    <property type="term" value="F:histidine ammonia-lyase activity"/>
    <property type="evidence" value="ECO:0007669"/>
    <property type="project" value="UniProtKB-EC"/>
</dbReference>
<comment type="caution">
    <text evidence="2">The sequence shown here is derived from an EMBL/GenBank/DDBJ whole genome shotgun (WGS) entry which is preliminary data.</text>
</comment>
<dbReference type="Pfam" id="PF00221">
    <property type="entry name" value="Lyase_aromatic"/>
    <property type="match status" value="1"/>
</dbReference>
<dbReference type="EC" id="4.3.1.3" evidence="2"/>
<accession>A0ABW2JGR4</accession>
<dbReference type="Gene3D" id="1.20.200.10">
    <property type="entry name" value="Fumarase/aspartase (Central domain)"/>
    <property type="match status" value="1"/>
</dbReference>